<evidence type="ECO:0000313" key="1">
    <source>
        <dbReference type="EMBL" id="WXB97263.1"/>
    </source>
</evidence>
<keyword evidence="2" id="KW-1185">Reference proteome</keyword>
<accession>A0ABZ2NHL8</accession>
<protein>
    <submittedName>
        <fullName evidence="1">Uncharacterized protein</fullName>
    </submittedName>
</protein>
<dbReference type="EMBL" id="CP147407">
    <property type="protein sequence ID" value="WXB97263.1"/>
    <property type="molecule type" value="Genomic_DNA"/>
</dbReference>
<name>A0ABZ2NHL8_9BACI</name>
<evidence type="ECO:0000313" key="2">
    <source>
        <dbReference type="Proteomes" id="UP001377337"/>
    </source>
</evidence>
<dbReference type="RefSeq" id="WP_338779535.1">
    <property type="nucleotide sequence ID" value="NZ_CP147407.1"/>
</dbReference>
<dbReference type="Proteomes" id="UP001377337">
    <property type="component" value="Chromosome"/>
</dbReference>
<proteinExistence type="predicted"/>
<gene>
    <name evidence="1" type="ORF">WCV65_01785</name>
</gene>
<reference evidence="1 2" key="1">
    <citation type="submission" date="2024-02" db="EMBL/GenBank/DDBJ databases">
        <title>Seven novel Bacillus-like species.</title>
        <authorList>
            <person name="Liu G."/>
        </authorList>
    </citation>
    <scope>NUCLEOTIDE SEQUENCE [LARGE SCALE GENOMIC DNA]</scope>
    <source>
        <strain evidence="1 2">FJAT-52054</strain>
    </source>
</reference>
<sequence length="96" mass="11401">MAILEAEKIDHNEERLNQLIMEYIDKGLKWSDIASRLKVKPCYIRSVFFTKRKKEVEEGGVIRYWNNHRITDGVPSPVTTYHISELTEEERSRHNL</sequence>
<organism evidence="1 2">
    <name type="scientific">Metabacillus sediminis</name>
    <dbReference type="NCBI Taxonomy" id="3117746"/>
    <lineage>
        <taxon>Bacteria</taxon>
        <taxon>Bacillati</taxon>
        <taxon>Bacillota</taxon>
        <taxon>Bacilli</taxon>
        <taxon>Bacillales</taxon>
        <taxon>Bacillaceae</taxon>
        <taxon>Metabacillus</taxon>
    </lineage>
</organism>